<reference evidence="3" key="2">
    <citation type="submission" date="2015-01" db="EMBL/GenBank/DDBJ databases">
        <title>Evolutionary Origins and Diversification of the Mycorrhizal Mutualists.</title>
        <authorList>
            <consortium name="DOE Joint Genome Institute"/>
            <consortium name="Mycorrhizal Genomics Consortium"/>
            <person name="Kohler A."/>
            <person name="Kuo A."/>
            <person name="Nagy L.G."/>
            <person name="Floudas D."/>
            <person name="Copeland A."/>
            <person name="Barry K.W."/>
            <person name="Cichocki N."/>
            <person name="Veneault-Fourrey C."/>
            <person name="LaButti K."/>
            <person name="Lindquist E.A."/>
            <person name="Lipzen A."/>
            <person name="Lundell T."/>
            <person name="Morin E."/>
            <person name="Murat C."/>
            <person name="Riley R."/>
            <person name="Ohm R."/>
            <person name="Sun H."/>
            <person name="Tunlid A."/>
            <person name="Henrissat B."/>
            <person name="Grigoriev I.V."/>
            <person name="Hibbett D.S."/>
            <person name="Martin F."/>
        </authorList>
    </citation>
    <scope>NUCLEOTIDE SEQUENCE [LARGE SCALE GENOMIC DNA]</scope>
    <source>
        <strain evidence="3">Ve08.2h10</strain>
    </source>
</reference>
<evidence type="ECO:0000313" key="2">
    <source>
        <dbReference type="EMBL" id="KIL00534.1"/>
    </source>
</evidence>
<dbReference type="Proteomes" id="UP000054538">
    <property type="component" value="Unassembled WGS sequence"/>
</dbReference>
<feature type="region of interest" description="Disordered" evidence="1">
    <location>
        <begin position="63"/>
        <end position="105"/>
    </location>
</feature>
<dbReference type="EMBL" id="KN824832">
    <property type="protein sequence ID" value="KIL00534.1"/>
    <property type="molecule type" value="Genomic_DNA"/>
</dbReference>
<feature type="compositionally biased region" description="Polar residues" evidence="1">
    <location>
        <begin position="86"/>
        <end position="97"/>
    </location>
</feature>
<evidence type="ECO:0000313" key="3">
    <source>
        <dbReference type="Proteomes" id="UP000054538"/>
    </source>
</evidence>
<sequence>MRVPLDYILSLCWSPSWHTGELDTALGESPSNTCISSVGSGSSTPANSNSYVATLVKPYAAVQAPRVEHKRPGSVRSTTDNRRRSNQSTIGTVPSRLSTREGNSKSASTTFLLQYGAEVSSQDPFRYSQTSPRHSRHQGWYPPASAYDNANGDFLTSSQELGVMSASTPDLAHASLGTAPEYHSPEWRTYPAFPSAYPPTPLPASTSLPTTMTGRSLDSVYHRPFDVAYPPIPEDPAIEEGFCESLGPQRESNPSSACSTGDDTTLQSGRR</sequence>
<dbReference type="InParanoid" id="A0A0D0DY00"/>
<proteinExistence type="predicted"/>
<dbReference type="AlphaFoldDB" id="A0A0D0DY00"/>
<organism evidence="2 3">
    <name type="scientific">Paxillus rubicundulus Ve08.2h10</name>
    <dbReference type="NCBI Taxonomy" id="930991"/>
    <lineage>
        <taxon>Eukaryota</taxon>
        <taxon>Fungi</taxon>
        <taxon>Dikarya</taxon>
        <taxon>Basidiomycota</taxon>
        <taxon>Agaricomycotina</taxon>
        <taxon>Agaricomycetes</taxon>
        <taxon>Agaricomycetidae</taxon>
        <taxon>Boletales</taxon>
        <taxon>Paxilineae</taxon>
        <taxon>Paxillaceae</taxon>
        <taxon>Paxillus</taxon>
    </lineage>
</organism>
<keyword evidence="3" id="KW-1185">Reference proteome</keyword>
<evidence type="ECO:0000256" key="1">
    <source>
        <dbReference type="SAM" id="MobiDB-lite"/>
    </source>
</evidence>
<gene>
    <name evidence="2" type="ORF">PAXRUDRAFT_193902</name>
</gene>
<accession>A0A0D0DY00</accession>
<feature type="compositionally biased region" description="Polar residues" evidence="1">
    <location>
        <begin position="250"/>
        <end position="271"/>
    </location>
</feature>
<feature type="region of interest" description="Disordered" evidence="1">
    <location>
        <begin position="231"/>
        <end position="271"/>
    </location>
</feature>
<dbReference type="STRING" id="930991.A0A0D0DY00"/>
<reference evidence="2 3" key="1">
    <citation type="submission" date="2014-04" db="EMBL/GenBank/DDBJ databases">
        <authorList>
            <consortium name="DOE Joint Genome Institute"/>
            <person name="Kuo A."/>
            <person name="Kohler A."/>
            <person name="Jargeat P."/>
            <person name="Nagy L.G."/>
            <person name="Floudas D."/>
            <person name="Copeland A."/>
            <person name="Barry K.W."/>
            <person name="Cichocki N."/>
            <person name="Veneault-Fourrey C."/>
            <person name="LaButti K."/>
            <person name="Lindquist E.A."/>
            <person name="Lipzen A."/>
            <person name="Lundell T."/>
            <person name="Morin E."/>
            <person name="Murat C."/>
            <person name="Sun H."/>
            <person name="Tunlid A."/>
            <person name="Henrissat B."/>
            <person name="Grigoriev I.V."/>
            <person name="Hibbett D.S."/>
            <person name="Martin F."/>
            <person name="Nordberg H.P."/>
            <person name="Cantor M.N."/>
            <person name="Hua S.X."/>
        </authorList>
    </citation>
    <scope>NUCLEOTIDE SEQUENCE [LARGE SCALE GENOMIC DNA]</scope>
    <source>
        <strain evidence="2 3">Ve08.2h10</strain>
    </source>
</reference>
<dbReference type="HOGENOM" id="CLU_1027133_0_0_1"/>
<name>A0A0D0DY00_9AGAM</name>
<protein>
    <submittedName>
        <fullName evidence="2">Uncharacterized protein</fullName>
    </submittedName>
</protein>